<feature type="chain" id="PRO_5016854299" description="Lipoprotein" evidence="1">
    <location>
        <begin position="31"/>
        <end position="141"/>
    </location>
</feature>
<accession>A0A378Q4V7</accession>
<protein>
    <recommendedName>
        <fullName evidence="4">Lipoprotein</fullName>
    </recommendedName>
</protein>
<evidence type="ECO:0008006" key="4">
    <source>
        <dbReference type="Google" id="ProtNLM"/>
    </source>
</evidence>
<evidence type="ECO:0000313" key="3">
    <source>
        <dbReference type="Proteomes" id="UP000255193"/>
    </source>
</evidence>
<proteinExistence type="predicted"/>
<name>A0A378Q4V7_9GAMM</name>
<dbReference type="Proteomes" id="UP000255193">
    <property type="component" value="Unassembled WGS sequence"/>
</dbReference>
<dbReference type="RefSeq" id="WP_211269871.1">
    <property type="nucleotide sequence ID" value="NZ_MXAO01000087.1"/>
</dbReference>
<dbReference type="AlphaFoldDB" id="A0A378Q4V7"/>
<keyword evidence="1" id="KW-0732">Signal</keyword>
<feature type="signal peptide" evidence="1">
    <location>
        <begin position="1"/>
        <end position="30"/>
    </location>
</feature>
<gene>
    <name evidence="2" type="ORF">NCTC11091_01360</name>
</gene>
<evidence type="ECO:0000256" key="1">
    <source>
        <dbReference type="SAM" id="SignalP"/>
    </source>
</evidence>
<sequence length="141" mass="15130">MMTLTNAIRQRWVSVLLVGMAALGVSGCAASGAQSAAIPSAGIGGQRDIQGCLPAAGQTWSYLKQQCVQTFDVADIRFNQQKNGTTYRVDVILSDDRQQAELFAVDVAPNTILTAVKGGYVSADGRLRLLNTDRGWRLLTQ</sequence>
<reference evidence="2 3" key="1">
    <citation type="submission" date="2018-06" db="EMBL/GenBank/DDBJ databases">
        <authorList>
            <consortium name="Pathogen Informatics"/>
            <person name="Doyle S."/>
        </authorList>
    </citation>
    <scope>NUCLEOTIDE SEQUENCE [LARGE SCALE GENOMIC DNA]</scope>
    <source>
        <strain evidence="2 3">NCTC11091</strain>
    </source>
</reference>
<evidence type="ECO:0000313" key="2">
    <source>
        <dbReference type="EMBL" id="STY95566.1"/>
    </source>
</evidence>
<organism evidence="2 3">
    <name type="scientific">Faucicola atlantae</name>
    <dbReference type="NCBI Taxonomy" id="34059"/>
    <lineage>
        <taxon>Bacteria</taxon>
        <taxon>Pseudomonadati</taxon>
        <taxon>Pseudomonadota</taxon>
        <taxon>Gammaproteobacteria</taxon>
        <taxon>Moraxellales</taxon>
        <taxon>Moraxellaceae</taxon>
        <taxon>Faucicola</taxon>
    </lineage>
</organism>
<dbReference type="EMBL" id="UGQA01000001">
    <property type="protein sequence ID" value="STY95566.1"/>
    <property type="molecule type" value="Genomic_DNA"/>
</dbReference>